<keyword evidence="2" id="KW-1185">Reference proteome</keyword>
<dbReference type="Proteomes" id="UP000282574">
    <property type="component" value="Unassembled WGS sequence"/>
</dbReference>
<dbReference type="AlphaFoldDB" id="A0AB37US50"/>
<evidence type="ECO:0000313" key="1">
    <source>
        <dbReference type="EMBL" id="RUT14228.1"/>
    </source>
</evidence>
<name>A0AB37US50_9CYAN</name>
<proteinExistence type="predicted"/>
<dbReference type="EMBL" id="RSCK01000002">
    <property type="protein sequence ID" value="RUT14228.1"/>
    <property type="molecule type" value="Genomic_DNA"/>
</dbReference>
<evidence type="ECO:0000313" key="2">
    <source>
        <dbReference type="Proteomes" id="UP000282574"/>
    </source>
</evidence>
<comment type="caution">
    <text evidence="1">The sequence shown here is derived from an EMBL/GenBank/DDBJ whole genome shotgun (WGS) entry which is preliminary data.</text>
</comment>
<accession>A0AB37US50</accession>
<gene>
    <name evidence="1" type="ORF">DSM107010_02590</name>
</gene>
<protein>
    <submittedName>
        <fullName evidence="1">Uncharacterized protein</fullName>
    </submittedName>
</protein>
<reference evidence="1 2" key="1">
    <citation type="journal article" date="2019" name="Genome Biol. Evol.">
        <title>Day and night: Metabolic profiles and evolutionary relationships of six axenic non-marine cyanobacteria.</title>
        <authorList>
            <person name="Will S.E."/>
            <person name="Henke P."/>
            <person name="Boedeker C."/>
            <person name="Huang S."/>
            <person name="Brinkmann H."/>
            <person name="Rohde M."/>
            <person name="Jarek M."/>
            <person name="Friedl T."/>
            <person name="Seufert S."/>
            <person name="Schumacher M."/>
            <person name="Overmann J."/>
            <person name="Neumann-Schaal M."/>
            <person name="Petersen J."/>
        </authorList>
    </citation>
    <scope>NUCLEOTIDE SEQUENCE [LARGE SCALE GENOMIC DNA]</scope>
    <source>
        <strain evidence="1 2">SAG 39.79</strain>
    </source>
</reference>
<dbReference type="RefSeq" id="WP_106168012.1">
    <property type="nucleotide sequence ID" value="NZ_JAVKZF010000006.1"/>
</dbReference>
<sequence>MTHLAIDSELLTDIAEDSEASLCGGVSTGISISAFADGTNFAYSRTGAFSFAVKLPDSRRVSISLGGGLSIGIDNPSD</sequence>
<organism evidence="1 2">
    <name type="scientific">Chroococcidiopsis cubana SAG 39.79</name>
    <dbReference type="NCBI Taxonomy" id="388085"/>
    <lineage>
        <taxon>Bacteria</taxon>
        <taxon>Bacillati</taxon>
        <taxon>Cyanobacteriota</taxon>
        <taxon>Cyanophyceae</taxon>
        <taxon>Chroococcidiopsidales</taxon>
        <taxon>Chroococcidiopsidaceae</taxon>
        <taxon>Chroococcidiopsis</taxon>
    </lineage>
</organism>